<dbReference type="RefSeq" id="WP_013300064.1">
    <property type="nucleotide sequence ID" value="NC_014414.1"/>
</dbReference>
<feature type="transmembrane region" description="Helical" evidence="1">
    <location>
        <begin position="60"/>
        <end position="84"/>
    </location>
</feature>
<name>E0TFS5_PARBH</name>
<evidence type="ECO:0000313" key="2">
    <source>
        <dbReference type="EMBL" id="ADM09090.1"/>
    </source>
</evidence>
<reference evidence="3" key="1">
    <citation type="submission" date="2010-08" db="EMBL/GenBank/DDBJ databases">
        <title>Genome sequence of Parvularcula bermudensis HTCC2503.</title>
        <authorList>
            <person name="Kang D.-M."/>
            <person name="Oh H.-M."/>
            <person name="Cho J.-C."/>
        </authorList>
    </citation>
    <scope>NUCLEOTIDE SEQUENCE [LARGE SCALE GENOMIC DNA]</scope>
    <source>
        <strain evidence="3">ATCC BAA-594 / HTCC2503 / KCTC 12087</strain>
    </source>
</reference>
<organism evidence="2 3">
    <name type="scientific">Parvularcula bermudensis (strain ATCC BAA-594 / HTCC2503 / KCTC 12087)</name>
    <dbReference type="NCBI Taxonomy" id="314260"/>
    <lineage>
        <taxon>Bacteria</taxon>
        <taxon>Pseudomonadati</taxon>
        <taxon>Pseudomonadota</taxon>
        <taxon>Alphaproteobacteria</taxon>
        <taxon>Parvularculales</taxon>
        <taxon>Parvularculaceae</taxon>
        <taxon>Parvularcula</taxon>
    </lineage>
</organism>
<dbReference type="HOGENOM" id="CLU_2466189_0_0_5"/>
<keyword evidence="1" id="KW-0812">Transmembrane</keyword>
<protein>
    <submittedName>
        <fullName evidence="2">Uncharacterized protein</fullName>
    </submittedName>
</protein>
<sequence>MLSFFRYLSWALVGLALLLLGADGVSTLETGQPVIRTTQEIFALLGLSVPLMADGPVSGVVNFLLTAPLWAVVGLPGIILTLIFRPLD</sequence>
<keyword evidence="1" id="KW-0472">Membrane</keyword>
<gene>
    <name evidence="2" type="ordered locus">PB2503_05077</name>
</gene>
<evidence type="ECO:0000313" key="3">
    <source>
        <dbReference type="Proteomes" id="UP000001302"/>
    </source>
</evidence>
<dbReference type="KEGG" id="pbr:PB2503_05077"/>
<accession>E0TFS5</accession>
<proteinExistence type="predicted"/>
<reference evidence="2 3" key="2">
    <citation type="journal article" date="2011" name="J. Bacteriol.">
        <title>Complete genome sequence of strain HTCC2503T of Parvularcula bermudensis, the type species of the order "Parvularculales" in the class Alphaproteobacteria.</title>
        <authorList>
            <person name="Oh H.M."/>
            <person name="Kang I."/>
            <person name="Vergin K.L."/>
            <person name="Kang D."/>
            <person name="Rhee K.H."/>
            <person name="Giovannoni S.J."/>
            <person name="Cho J.C."/>
        </authorList>
    </citation>
    <scope>NUCLEOTIDE SEQUENCE [LARGE SCALE GENOMIC DNA]</scope>
    <source>
        <strain evidence="3">ATCC BAA-594 / HTCC2503 / KCTC 12087</strain>
    </source>
</reference>
<keyword evidence="3" id="KW-1185">Reference proteome</keyword>
<keyword evidence="1" id="KW-1133">Transmembrane helix</keyword>
<dbReference type="OrthoDB" id="8449222at2"/>
<dbReference type="EMBL" id="CP002156">
    <property type="protein sequence ID" value="ADM09090.1"/>
    <property type="molecule type" value="Genomic_DNA"/>
</dbReference>
<dbReference type="Proteomes" id="UP000001302">
    <property type="component" value="Chromosome"/>
</dbReference>
<evidence type="ECO:0000256" key="1">
    <source>
        <dbReference type="SAM" id="Phobius"/>
    </source>
</evidence>
<dbReference type="AlphaFoldDB" id="E0TFS5"/>